<comment type="caution">
    <text evidence="2">The sequence shown here is derived from an EMBL/GenBank/DDBJ whole genome shotgun (WGS) entry which is preliminary data.</text>
</comment>
<evidence type="ECO:0008006" key="4">
    <source>
        <dbReference type="Google" id="ProtNLM"/>
    </source>
</evidence>
<feature type="signal peptide" evidence="1">
    <location>
        <begin position="1"/>
        <end position="31"/>
    </location>
</feature>
<dbReference type="HOGENOM" id="CLU_2011106_0_0_11"/>
<accession>R4YXP3</accession>
<evidence type="ECO:0000313" key="3">
    <source>
        <dbReference type="Proteomes" id="UP000018291"/>
    </source>
</evidence>
<feature type="chain" id="PRO_5004374494" description="Lipoprotein" evidence="1">
    <location>
        <begin position="32"/>
        <end position="123"/>
    </location>
</feature>
<dbReference type="EMBL" id="CANL01000012">
    <property type="protein sequence ID" value="CCM63219.1"/>
    <property type="molecule type" value="Genomic_DNA"/>
</dbReference>
<dbReference type="AlphaFoldDB" id="R4YXP3"/>
<reference evidence="2 3" key="1">
    <citation type="journal article" date="2013" name="ISME J.">
        <title>Metabolic model for the filamentous 'Candidatus Microthrix parvicella' based on genomic and metagenomic analyses.</title>
        <authorList>
            <person name="Jon McIlroy S."/>
            <person name="Kristiansen R."/>
            <person name="Albertsen M."/>
            <person name="Michael Karst S."/>
            <person name="Rossetti S."/>
            <person name="Lund Nielsen J."/>
            <person name="Tandoi V."/>
            <person name="James Seviour R."/>
            <person name="Nielsen P.H."/>
        </authorList>
    </citation>
    <scope>NUCLEOTIDE SEQUENCE [LARGE SCALE GENOMIC DNA]</scope>
    <source>
        <strain evidence="2 3">RN1</strain>
    </source>
</reference>
<proteinExistence type="predicted"/>
<protein>
    <recommendedName>
        <fullName evidence="4">Lipoprotein</fullName>
    </recommendedName>
</protein>
<name>R4YXP3_9ACTN</name>
<evidence type="ECO:0000256" key="1">
    <source>
        <dbReference type="SAM" id="SignalP"/>
    </source>
</evidence>
<organism evidence="2 3">
    <name type="scientific">Candidatus Neomicrothrix parvicella RN1</name>
    <dbReference type="NCBI Taxonomy" id="1229780"/>
    <lineage>
        <taxon>Bacteria</taxon>
        <taxon>Bacillati</taxon>
        <taxon>Actinomycetota</taxon>
        <taxon>Acidimicrobiia</taxon>
        <taxon>Acidimicrobiales</taxon>
        <taxon>Microthrixaceae</taxon>
        <taxon>Candidatus Neomicrothrix</taxon>
    </lineage>
</organism>
<keyword evidence="1" id="KW-0732">Signal</keyword>
<gene>
    <name evidence="2" type="ORF">BN381_20043</name>
</gene>
<sequence>MSTIPTISRRSLTSVVALVGLAASSFGCACAAPTPTGPPAAFKLFNQLRTDHCTSLGELSDAVQATRGPSANEVTMKLRSGDLLILNTKKKVVYPVGGPTKVLKPYSYSFNCDPDIFQGTLDH</sequence>
<dbReference type="RefSeq" id="WP_012225503.1">
    <property type="nucleotide sequence ID" value="NZ_HG422565.1"/>
</dbReference>
<evidence type="ECO:0000313" key="2">
    <source>
        <dbReference type="EMBL" id="CCM63219.1"/>
    </source>
</evidence>
<keyword evidence="3" id="KW-1185">Reference proteome</keyword>
<dbReference type="Proteomes" id="UP000018291">
    <property type="component" value="Unassembled WGS sequence"/>
</dbReference>